<comment type="caution">
    <text evidence="6">The sequence shown here is derived from an EMBL/GenBank/DDBJ whole genome shotgun (WGS) entry which is preliminary data.</text>
</comment>
<organism evidence="6 7">
    <name type="scientific">Paragonimus skrjabini miyazakii</name>
    <dbReference type="NCBI Taxonomy" id="59628"/>
    <lineage>
        <taxon>Eukaryota</taxon>
        <taxon>Metazoa</taxon>
        <taxon>Spiralia</taxon>
        <taxon>Lophotrochozoa</taxon>
        <taxon>Platyhelminthes</taxon>
        <taxon>Trematoda</taxon>
        <taxon>Digenea</taxon>
        <taxon>Plagiorchiida</taxon>
        <taxon>Troglotremata</taxon>
        <taxon>Troglotrematidae</taxon>
        <taxon>Paragonimus</taxon>
    </lineage>
</organism>
<protein>
    <recommendedName>
        <fullName evidence="5">Cilia- and flagella-associated protein 418</fullName>
    </recommendedName>
</protein>
<evidence type="ECO:0000256" key="4">
    <source>
        <dbReference type="ARBA" id="ARBA00024819"/>
    </source>
</evidence>
<evidence type="ECO:0000256" key="1">
    <source>
        <dbReference type="ARBA" id="ARBA00004437"/>
    </source>
</evidence>
<keyword evidence="7" id="KW-1185">Reference proteome</keyword>
<dbReference type="Pfam" id="PF14996">
    <property type="entry name" value="RMP"/>
    <property type="match status" value="1"/>
</dbReference>
<evidence type="ECO:0000313" key="7">
    <source>
        <dbReference type="Proteomes" id="UP000822476"/>
    </source>
</evidence>
<evidence type="ECO:0000256" key="3">
    <source>
        <dbReference type="ARBA" id="ARBA00022490"/>
    </source>
</evidence>
<dbReference type="AlphaFoldDB" id="A0A8S9YFC5"/>
<dbReference type="GO" id="GO:0005829">
    <property type="term" value="C:cytosol"/>
    <property type="evidence" value="ECO:0007669"/>
    <property type="project" value="TreeGrafter"/>
</dbReference>
<comment type="function">
    <text evidence="4">May be involved in photoreceptor outer segment disk morphogenesis.</text>
</comment>
<evidence type="ECO:0000256" key="5">
    <source>
        <dbReference type="ARBA" id="ARBA00026215"/>
    </source>
</evidence>
<evidence type="ECO:0000256" key="2">
    <source>
        <dbReference type="ARBA" id="ARBA00004496"/>
    </source>
</evidence>
<reference evidence="6" key="1">
    <citation type="submission" date="2019-07" db="EMBL/GenBank/DDBJ databases">
        <title>Annotation for the trematode Paragonimus miyazaki's.</title>
        <authorList>
            <person name="Choi Y.-J."/>
        </authorList>
    </citation>
    <scope>NUCLEOTIDE SEQUENCE</scope>
    <source>
        <strain evidence="6">Japan</strain>
    </source>
</reference>
<gene>
    <name evidence="6" type="ORF">EG68_10701</name>
</gene>
<keyword evidence="3" id="KW-0963">Cytoplasm</keyword>
<comment type="subcellular location">
    <subcellularLocation>
        <location evidence="2">Cytoplasm</location>
    </subcellularLocation>
    <subcellularLocation>
        <location evidence="1">Photoreceptor inner segment</location>
    </subcellularLocation>
</comment>
<accession>A0A8S9YFC5</accession>
<dbReference type="EMBL" id="JTDE01007090">
    <property type="protein sequence ID" value="KAF7241131.1"/>
    <property type="molecule type" value="Genomic_DNA"/>
</dbReference>
<dbReference type="PANTHER" id="PTHR33958">
    <property type="entry name" value="PROTEIN C8ORF37"/>
    <property type="match status" value="1"/>
</dbReference>
<dbReference type="InterPro" id="IPR029239">
    <property type="entry name" value="CFAP418"/>
</dbReference>
<proteinExistence type="predicted"/>
<name>A0A8S9YFC5_9TREM</name>
<dbReference type="OrthoDB" id="6238850at2759"/>
<sequence>MDDLDRLLDEAQLVDRYAKNTTEDLLNKKYSAQSPNADQTIDDILNEKFETYTKFSGEKHLRKNPDKKQTFRCSITHLGGVQIPLGWSTLNNIKRACDQLKCTSCDNVIIVFENSGWRSGVDYFFLRTNYPNRINLGIKLKNLKGSRAYCCQCTSIGVTELVPLDQLPQLHWICGKHAQ</sequence>
<dbReference type="GO" id="GO:0001917">
    <property type="term" value="C:photoreceptor inner segment"/>
    <property type="evidence" value="ECO:0007669"/>
    <property type="project" value="UniProtKB-SubCell"/>
</dbReference>
<dbReference type="Proteomes" id="UP000822476">
    <property type="component" value="Unassembled WGS sequence"/>
</dbReference>
<evidence type="ECO:0000313" key="6">
    <source>
        <dbReference type="EMBL" id="KAF7241131.1"/>
    </source>
</evidence>
<dbReference type="PANTHER" id="PTHR33958:SF1">
    <property type="entry name" value="CILIA- AND FLAGELLA-ASSOCIATED PROTEIN 418"/>
    <property type="match status" value="1"/>
</dbReference>